<dbReference type="FunFam" id="3.40.50.300:FF:000425">
    <property type="entry name" value="Probable ABC transporter, ATP-binding subunit"/>
    <property type="match status" value="1"/>
</dbReference>
<dbReference type="GO" id="GO:0016887">
    <property type="term" value="F:ATP hydrolysis activity"/>
    <property type="evidence" value="ECO:0007669"/>
    <property type="project" value="InterPro"/>
</dbReference>
<dbReference type="PANTHER" id="PTHR42781:SF4">
    <property type="entry name" value="SPERMIDINE_PUTRESCINE IMPORT ATP-BINDING PROTEIN POTA"/>
    <property type="match status" value="1"/>
</dbReference>
<dbReference type="EMBL" id="JAAZSQ010000001">
    <property type="protein sequence ID" value="NKX53099.1"/>
    <property type="molecule type" value="Genomic_DNA"/>
</dbReference>
<dbReference type="PANTHER" id="PTHR42781">
    <property type="entry name" value="SPERMIDINE/PUTRESCINE IMPORT ATP-BINDING PROTEIN POTA"/>
    <property type="match status" value="1"/>
</dbReference>
<evidence type="ECO:0000313" key="7">
    <source>
        <dbReference type="Proteomes" id="UP000544090"/>
    </source>
</evidence>
<keyword evidence="1" id="KW-0813">Transport</keyword>
<evidence type="ECO:0000256" key="1">
    <source>
        <dbReference type="ARBA" id="ARBA00022448"/>
    </source>
</evidence>
<dbReference type="Pfam" id="PF08402">
    <property type="entry name" value="TOBE_2"/>
    <property type="match status" value="1"/>
</dbReference>
<dbReference type="InterPro" id="IPR003593">
    <property type="entry name" value="AAA+_ATPase"/>
</dbReference>
<dbReference type="GO" id="GO:0015418">
    <property type="term" value="F:ABC-type quaternary ammonium compound transporting activity"/>
    <property type="evidence" value="ECO:0007669"/>
    <property type="project" value="UniProtKB-EC"/>
</dbReference>
<organism evidence="6 7">
    <name type="scientific">Arthrobacter mobilis</name>
    <dbReference type="NCBI Taxonomy" id="2724944"/>
    <lineage>
        <taxon>Bacteria</taxon>
        <taxon>Bacillati</taxon>
        <taxon>Actinomycetota</taxon>
        <taxon>Actinomycetes</taxon>
        <taxon>Micrococcales</taxon>
        <taxon>Micrococcaceae</taxon>
        <taxon>Arthrobacter</taxon>
    </lineage>
</organism>
<proteinExistence type="predicted"/>
<dbReference type="Proteomes" id="UP000544090">
    <property type="component" value="Unassembled WGS sequence"/>
</dbReference>
<feature type="domain" description="ABC transporter" evidence="5">
    <location>
        <begin position="12"/>
        <end position="242"/>
    </location>
</feature>
<dbReference type="AlphaFoldDB" id="A0A7X6HB38"/>
<dbReference type="SUPFAM" id="SSF52540">
    <property type="entry name" value="P-loop containing nucleoside triphosphate hydrolases"/>
    <property type="match status" value="1"/>
</dbReference>
<dbReference type="Gene3D" id="2.40.50.100">
    <property type="match status" value="1"/>
</dbReference>
<evidence type="ECO:0000259" key="5">
    <source>
        <dbReference type="PROSITE" id="PS50893"/>
    </source>
</evidence>
<reference evidence="6 7" key="1">
    <citation type="submission" date="2020-04" db="EMBL/GenBank/DDBJ databases">
        <title>Arthrobacter sp. nov.</title>
        <authorList>
            <person name="Liu S."/>
        </authorList>
    </citation>
    <scope>NUCLEOTIDE SEQUENCE [LARGE SCALE GENOMIC DNA]</scope>
    <source>
        <strain evidence="6 7">E918</strain>
    </source>
</reference>
<dbReference type="RefSeq" id="WP_168484448.1">
    <property type="nucleotide sequence ID" value="NZ_JAAZSQ010000001.1"/>
</dbReference>
<accession>A0A7X6HB38</accession>
<evidence type="ECO:0000256" key="2">
    <source>
        <dbReference type="ARBA" id="ARBA00022741"/>
    </source>
</evidence>
<comment type="caution">
    <text evidence="6">The sequence shown here is derived from an EMBL/GenBank/DDBJ whole genome shotgun (WGS) entry which is preliminary data.</text>
</comment>
<gene>
    <name evidence="6" type="ORF">HGG74_00825</name>
</gene>
<dbReference type="InterPro" id="IPR003439">
    <property type="entry name" value="ABC_transporter-like_ATP-bd"/>
</dbReference>
<dbReference type="InterPro" id="IPR027417">
    <property type="entry name" value="P-loop_NTPase"/>
</dbReference>
<name>A0A7X6HB38_9MICC</name>
<evidence type="ECO:0000313" key="6">
    <source>
        <dbReference type="EMBL" id="NKX53099.1"/>
    </source>
</evidence>
<keyword evidence="2" id="KW-0547">Nucleotide-binding</keyword>
<dbReference type="InterPro" id="IPR050093">
    <property type="entry name" value="ABC_SmlMolc_Importer"/>
</dbReference>
<dbReference type="InterPro" id="IPR017871">
    <property type="entry name" value="ABC_transporter-like_CS"/>
</dbReference>
<dbReference type="SUPFAM" id="SSF50331">
    <property type="entry name" value="MOP-like"/>
    <property type="match status" value="1"/>
</dbReference>
<dbReference type="PROSITE" id="PS00211">
    <property type="entry name" value="ABC_TRANSPORTER_1"/>
    <property type="match status" value="1"/>
</dbReference>
<dbReference type="InterPro" id="IPR013611">
    <property type="entry name" value="Transp-assoc_OB_typ2"/>
</dbReference>
<dbReference type="GO" id="GO:0005524">
    <property type="term" value="F:ATP binding"/>
    <property type="evidence" value="ECO:0007669"/>
    <property type="project" value="UniProtKB-KW"/>
</dbReference>
<protein>
    <recommendedName>
        <fullName evidence="4">ABC-type quaternary amine transporter</fullName>
        <ecNumber evidence="4">7.6.2.9</ecNumber>
    </recommendedName>
</protein>
<dbReference type="SMART" id="SM00382">
    <property type="entry name" value="AAA"/>
    <property type="match status" value="1"/>
</dbReference>
<dbReference type="Pfam" id="PF00005">
    <property type="entry name" value="ABC_tran"/>
    <property type="match status" value="1"/>
</dbReference>
<dbReference type="GO" id="GO:0043190">
    <property type="term" value="C:ATP-binding cassette (ABC) transporter complex"/>
    <property type="evidence" value="ECO:0007669"/>
    <property type="project" value="InterPro"/>
</dbReference>
<keyword evidence="3 6" id="KW-0067">ATP-binding</keyword>
<evidence type="ECO:0000256" key="4">
    <source>
        <dbReference type="ARBA" id="ARBA00066388"/>
    </source>
</evidence>
<evidence type="ECO:0000256" key="3">
    <source>
        <dbReference type="ARBA" id="ARBA00022840"/>
    </source>
</evidence>
<dbReference type="PROSITE" id="PS50893">
    <property type="entry name" value="ABC_TRANSPORTER_2"/>
    <property type="match status" value="1"/>
</dbReference>
<dbReference type="Gene3D" id="3.40.50.300">
    <property type="entry name" value="P-loop containing nucleotide triphosphate hydrolases"/>
    <property type="match status" value="1"/>
</dbReference>
<sequence>MSSQLAGAGTRIDIQNVTKRYAKSVAVDDVSLTVEPGEFITLLGPSGSGKTTTLNLVAGFTDLTSGSIEIDGQRVDNVPAHKRGLGVVFQHYALFPHMTVAENIAFPLQQRRTPKAEQKTLIEDALRTVGLSGYGDRYPRQLSGGQQQRVAFARAMVFSPRALLMDEPLGALDKNLREKLQLEIKRIHQEVGRTFVFVTHDQEEALILSDRIAIFNNGRIEQVGTSAELYERPASLFVARFMGESTVFRAPVEAAGPDWSMDFHGTRLRGPAAGQVPGRGALVLRPEQLRVAPRAGDAPGGAVKVPVKVVQNIYLGSGHKYELRLPDGSTGIVRTPLAESNGLRPGDDAVVYWSDRDGVLLEDSDLVSTT</sequence>
<dbReference type="InterPro" id="IPR008995">
    <property type="entry name" value="Mo/tungstate-bd_C_term_dom"/>
</dbReference>
<keyword evidence="7" id="KW-1185">Reference proteome</keyword>
<dbReference type="EC" id="7.6.2.9" evidence="4"/>